<evidence type="ECO:0000313" key="2">
    <source>
        <dbReference type="Proteomes" id="UP000494301"/>
    </source>
</evidence>
<dbReference type="EMBL" id="CABWIL020000024">
    <property type="protein sequence ID" value="CAB3970550.1"/>
    <property type="molecule type" value="Genomic_DNA"/>
</dbReference>
<gene>
    <name evidence="1" type="ORF">BLA3211_06010</name>
</gene>
<proteinExistence type="predicted"/>
<dbReference type="AlphaFoldDB" id="A0A6J5JGH9"/>
<reference evidence="1 2" key="1">
    <citation type="submission" date="2020-04" db="EMBL/GenBank/DDBJ databases">
        <authorList>
            <person name="Depoorter E."/>
        </authorList>
    </citation>
    <scope>NUCLEOTIDE SEQUENCE [LARGE SCALE GENOMIC DNA]</scope>
    <source>
        <strain evidence="1 2">BCC0217</strain>
    </source>
</reference>
<dbReference type="Proteomes" id="UP000494301">
    <property type="component" value="Unassembled WGS sequence"/>
</dbReference>
<sequence length="395" mass="45497">MSVDQLKRLRKALVPYGLKLLSEEWEGWHAQYRIRCRRGHEVSRSGAHLLYHLVTCPSCREDEALRKLRDFARQAGGKCITNRYAGRKARYRFVCRHGHEFEKSPESLERGSWCIVCSRAERALRMADPGGMKRLHAAARSHRGECLTKSYTKLGDRYRFRCAAGHVWSAVGQEVVRGAWCRICSNQKKVEGYRLHDGLARLQRCAKKRGGVCLSEVYEGSKAHYRFRCEAGHEFDMLGARTFRGSWCVECQHESKRYGMSLMHEVAKAHGGRCLSGIYRNAATRLEWECARGHRWWAYPGAIVRGHWCSACAHDAGKLGIDLMRAIAKERGGECVSKTYVNSSTRLEWECARGHRWFATPNTIRRGHWCARCYFISITATEETRRKRRHEAART</sequence>
<evidence type="ECO:0008006" key="3">
    <source>
        <dbReference type="Google" id="ProtNLM"/>
    </source>
</evidence>
<organism evidence="1 2">
    <name type="scientific">Burkholderia aenigmatica</name>
    <dbReference type="NCBI Taxonomy" id="2015348"/>
    <lineage>
        <taxon>Bacteria</taxon>
        <taxon>Pseudomonadati</taxon>
        <taxon>Pseudomonadota</taxon>
        <taxon>Betaproteobacteria</taxon>
        <taxon>Burkholderiales</taxon>
        <taxon>Burkholderiaceae</taxon>
        <taxon>Burkholderia</taxon>
        <taxon>Burkholderia cepacia complex</taxon>
    </lineage>
</organism>
<name>A0A6J5JGH9_9BURK</name>
<evidence type="ECO:0000313" key="1">
    <source>
        <dbReference type="EMBL" id="CAB3970550.1"/>
    </source>
</evidence>
<protein>
    <recommendedName>
        <fullName evidence="3">Zinc-ribbon domain-containing protein</fullName>
    </recommendedName>
</protein>
<accession>A0A6J5JGH9</accession>